<dbReference type="InterPro" id="IPR016024">
    <property type="entry name" value="ARM-type_fold"/>
</dbReference>
<accession>A0A813IX39</accession>
<dbReference type="GO" id="GO:0044528">
    <property type="term" value="P:regulation of mitochondrial mRNA stability"/>
    <property type="evidence" value="ECO:0007669"/>
    <property type="project" value="TreeGrafter"/>
</dbReference>
<evidence type="ECO:0000313" key="2">
    <source>
        <dbReference type="EMBL" id="CAE8658160.1"/>
    </source>
</evidence>
<dbReference type="GO" id="GO:0035770">
    <property type="term" value="C:ribonucleoprotein granule"/>
    <property type="evidence" value="ECO:0007669"/>
    <property type="project" value="TreeGrafter"/>
</dbReference>
<organism evidence="2 3">
    <name type="scientific">Polarella glacialis</name>
    <name type="common">Dinoflagellate</name>
    <dbReference type="NCBI Taxonomy" id="89957"/>
    <lineage>
        <taxon>Eukaryota</taxon>
        <taxon>Sar</taxon>
        <taxon>Alveolata</taxon>
        <taxon>Dinophyceae</taxon>
        <taxon>Suessiales</taxon>
        <taxon>Suessiaceae</taxon>
        <taxon>Polarella</taxon>
    </lineage>
</organism>
<dbReference type="Proteomes" id="UP000626109">
    <property type="component" value="Unassembled WGS sequence"/>
</dbReference>
<proteinExistence type="predicted"/>
<reference evidence="2" key="1">
    <citation type="submission" date="2021-02" db="EMBL/GenBank/DDBJ databases">
        <authorList>
            <person name="Dougan E. K."/>
            <person name="Rhodes N."/>
            <person name="Thang M."/>
            <person name="Chan C."/>
        </authorList>
    </citation>
    <scope>NUCLEOTIDE SEQUENCE</scope>
</reference>
<feature type="region of interest" description="Disordered" evidence="1">
    <location>
        <begin position="418"/>
        <end position="442"/>
    </location>
</feature>
<protein>
    <submittedName>
        <fullName evidence="2">Uncharacterized protein</fullName>
    </submittedName>
</protein>
<dbReference type="PANTHER" id="PTHR21228:SF40">
    <property type="entry name" value="LD45607P"/>
    <property type="match status" value="1"/>
</dbReference>
<dbReference type="GO" id="GO:0003723">
    <property type="term" value="F:RNA binding"/>
    <property type="evidence" value="ECO:0007669"/>
    <property type="project" value="TreeGrafter"/>
</dbReference>
<sequence length="442" mass="48956">GRDSLSSHSNSGSHERAGSSCFHYLQHRPVWASKARASLVGSGFAHVHSSKKQPPLGSVQRFAENPQKKLTRELSTATSAQAVLSVLEQEDMYKLNEFHIGAAFTRLAKHKYTFTSAVRESPVLRKVTARLQQIMDTDDGLDARGCANVFWSIAALQSETPELQELLPKLIENAKFTAPYMNAQGVSNIVWACAKSSLSSSQLRNLLPPMLERLVDRADSLKPQDIANCIWASAKLRTDAPELLEVIPVLLEMAEEKAQDFKAQDLSNVIWSSGILRQQAPELQNILPALVPELPKIMDDMTTQALSNAAWGLALCEYKDVEFMQDAASRLAERASSMGKNNLLLDLPQLVCALAKLGMHNSALLEATSTHLSTVLKKSVDWTLCSLVWSYGKLDPNRHFAEFQDSLAKEVKRRRLSAEEVESSQLGPQDWAGANRSRTDHR</sequence>
<dbReference type="EMBL" id="CAJNNW010015834">
    <property type="protein sequence ID" value="CAE8658160.1"/>
    <property type="molecule type" value="Genomic_DNA"/>
</dbReference>
<dbReference type="SUPFAM" id="SSF48371">
    <property type="entry name" value="ARM repeat"/>
    <property type="match status" value="1"/>
</dbReference>
<gene>
    <name evidence="2" type="ORF">PGLA2088_LOCUS13291</name>
</gene>
<feature type="non-terminal residue" evidence="2">
    <location>
        <position position="1"/>
    </location>
</feature>
<dbReference type="GO" id="GO:0000963">
    <property type="term" value="P:mitochondrial RNA processing"/>
    <property type="evidence" value="ECO:0007669"/>
    <property type="project" value="TreeGrafter"/>
</dbReference>
<dbReference type="GO" id="GO:0005759">
    <property type="term" value="C:mitochondrial matrix"/>
    <property type="evidence" value="ECO:0007669"/>
    <property type="project" value="TreeGrafter"/>
</dbReference>
<dbReference type="InterPro" id="IPR050870">
    <property type="entry name" value="FAST_kinase"/>
</dbReference>
<dbReference type="PANTHER" id="PTHR21228">
    <property type="entry name" value="FAST LEU-RICH DOMAIN-CONTAINING"/>
    <property type="match status" value="1"/>
</dbReference>
<comment type="caution">
    <text evidence="2">The sequence shown here is derived from an EMBL/GenBank/DDBJ whole genome shotgun (WGS) entry which is preliminary data.</text>
</comment>
<evidence type="ECO:0000313" key="3">
    <source>
        <dbReference type="Proteomes" id="UP000626109"/>
    </source>
</evidence>
<dbReference type="AlphaFoldDB" id="A0A813IX39"/>
<evidence type="ECO:0000256" key="1">
    <source>
        <dbReference type="SAM" id="MobiDB-lite"/>
    </source>
</evidence>
<name>A0A813IX39_POLGL</name>